<reference evidence="1" key="1">
    <citation type="submission" date="2022-02" db="EMBL/GenBank/DDBJ databases">
        <title>Plant Genome Project.</title>
        <authorList>
            <person name="Zhang R.-G."/>
        </authorList>
    </citation>
    <scope>NUCLEOTIDE SEQUENCE</scope>
    <source>
        <strain evidence="1">AT1</strain>
    </source>
</reference>
<proteinExistence type="predicted"/>
<sequence length="347" mass="36187">MASGGDGELTHREEMAVVAATAAMEVDIGSAVMPAQERVVGEDSMAVSGAGEGLVAVESSSRVLAEVGNMGDSEVVRGDSGELATSSRDALGGGGDGISSGGGATGTPHTPTVEELLAAAERANVVRGRGARPPAGGRGASSSGRGESSTGAPEAAETSTPLGLPTLEWTIGVRDPSGARVMLDIPRLPQPSMRLLAQVPREWAEKAIMLMVGMRQLLKDCAKGRTLQTRPVPEPALPVAARVQPRRSTRTQPQGTVSLLASTSTRGRGTQRAPRSATEVRQFEILPKVTSRRRPALEESEEETEELFESRALESTDSSTASGPSDDEDNVESSGSEGRQQKRSRRV</sequence>
<dbReference type="Proteomes" id="UP001062846">
    <property type="component" value="Chromosome 1"/>
</dbReference>
<name>A0ACC0Q2N0_RHOML</name>
<organism evidence="1 2">
    <name type="scientific">Rhododendron molle</name>
    <name type="common">Chinese azalea</name>
    <name type="synonym">Azalea mollis</name>
    <dbReference type="NCBI Taxonomy" id="49168"/>
    <lineage>
        <taxon>Eukaryota</taxon>
        <taxon>Viridiplantae</taxon>
        <taxon>Streptophyta</taxon>
        <taxon>Embryophyta</taxon>
        <taxon>Tracheophyta</taxon>
        <taxon>Spermatophyta</taxon>
        <taxon>Magnoliopsida</taxon>
        <taxon>eudicotyledons</taxon>
        <taxon>Gunneridae</taxon>
        <taxon>Pentapetalae</taxon>
        <taxon>asterids</taxon>
        <taxon>Ericales</taxon>
        <taxon>Ericaceae</taxon>
        <taxon>Ericoideae</taxon>
        <taxon>Rhodoreae</taxon>
        <taxon>Rhododendron</taxon>
    </lineage>
</organism>
<dbReference type="EMBL" id="CM046388">
    <property type="protein sequence ID" value="KAI8572081.1"/>
    <property type="molecule type" value="Genomic_DNA"/>
</dbReference>
<protein>
    <submittedName>
        <fullName evidence="1">Uncharacterized protein</fullName>
    </submittedName>
</protein>
<keyword evidence="2" id="KW-1185">Reference proteome</keyword>
<comment type="caution">
    <text evidence="1">The sequence shown here is derived from an EMBL/GenBank/DDBJ whole genome shotgun (WGS) entry which is preliminary data.</text>
</comment>
<evidence type="ECO:0000313" key="2">
    <source>
        <dbReference type="Proteomes" id="UP001062846"/>
    </source>
</evidence>
<accession>A0ACC0Q2N0</accession>
<gene>
    <name evidence="1" type="ORF">RHMOL_Rhmol01G0171000</name>
</gene>
<evidence type="ECO:0000313" key="1">
    <source>
        <dbReference type="EMBL" id="KAI8572081.1"/>
    </source>
</evidence>